<comment type="caution">
    <text evidence="1">The sequence shown here is derived from an EMBL/GenBank/DDBJ whole genome shotgun (WGS) entry which is preliminary data.</text>
</comment>
<gene>
    <name evidence="1" type="ORF">DN068_12285</name>
</gene>
<protein>
    <recommendedName>
        <fullName evidence="3">DUF1569 domain-containing protein</fullName>
    </recommendedName>
</protein>
<dbReference type="Pfam" id="PF07606">
    <property type="entry name" value="DUF1569"/>
    <property type="match status" value="1"/>
</dbReference>
<dbReference type="AlphaFoldDB" id="A0A2W2B9P8"/>
<dbReference type="InterPro" id="IPR034660">
    <property type="entry name" value="DinB/YfiT-like"/>
</dbReference>
<name>A0A2W2B9P8_9BACT</name>
<accession>A0A2W2B9P8</accession>
<dbReference type="Gene3D" id="1.20.120.450">
    <property type="entry name" value="dinb family like domain"/>
    <property type="match status" value="1"/>
</dbReference>
<reference evidence="1 2" key="1">
    <citation type="submission" date="2018-06" db="EMBL/GenBank/DDBJ databases">
        <title>Mucibacter soli gen. nov., sp. nov., a new member of the family Chitinophagaceae producing mucin.</title>
        <authorList>
            <person name="Kim M.-K."/>
            <person name="Park S."/>
            <person name="Kim T.-S."/>
            <person name="Joung Y."/>
            <person name="Han J.-H."/>
            <person name="Kim S.B."/>
        </authorList>
    </citation>
    <scope>NUCLEOTIDE SEQUENCE [LARGE SCALE GENOMIC DNA]</scope>
    <source>
        <strain evidence="1 2">R1-15</strain>
    </source>
</reference>
<organism evidence="1 2">
    <name type="scientific">Taibaiella soli</name>
    <dbReference type="NCBI Taxonomy" id="1649169"/>
    <lineage>
        <taxon>Bacteria</taxon>
        <taxon>Pseudomonadati</taxon>
        <taxon>Bacteroidota</taxon>
        <taxon>Chitinophagia</taxon>
        <taxon>Chitinophagales</taxon>
        <taxon>Chitinophagaceae</taxon>
        <taxon>Taibaiella</taxon>
    </lineage>
</organism>
<dbReference type="Proteomes" id="UP000248745">
    <property type="component" value="Unassembled WGS sequence"/>
</dbReference>
<evidence type="ECO:0000313" key="1">
    <source>
        <dbReference type="EMBL" id="PZF72637.1"/>
    </source>
</evidence>
<dbReference type="InterPro" id="IPR011463">
    <property type="entry name" value="DUF1569"/>
</dbReference>
<dbReference type="RefSeq" id="WP_110999228.1">
    <property type="nucleotide sequence ID" value="NZ_QKTW01000017.1"/>
</dbReference>
<proteinExistence type="predicted"/>
<sequence length="150" mass="17465">MKNLLTPDVKNEVLARIDNLSPESKALWGKMNVNQGLRHMAMAFDTATGELDPTVAQRLPMPKWLIKFFFLNTKPPKEKVQTFVEMNMVKQGINPPDFEAERQQLKHNIEKFYNATDLVPENKLAGKFNRQDWGKLFYNHTDHHLRQFGV</sequence>
<dbReference type="OrthoDB" id="2599194at2"/>
<keyword evidence="2" id="KW-1185">Reference proteome</keyword>
<evidence type="ECO:0008006" key="3">
    <source>
        <dbReference type="Google" id="ProtNLM"/>
    </source>
</evidence>
<dbReference type="EMBL" id="QKTW01000017">
    <property type="protein sequence ID" value="PZF72637.1"/>
    <property type="molecule type" value="Genomic_DNA"/>
</dbReference>
<evidence type="ECO:0000313" key="2">
    <source>
        <dbReference type="Proteomes" id="UP000248745"/>
    </source>
</evidence>